<feature type="region of interest" description="Disordered" evidence="1">
    <location>
        <begin position="515"/>
        <end position="567"/>
    </location>
</feature>
<sequence>MQVLGRRVSEEDQLASIEDSAESARREGPPEVVIVVVVVRKHGSQRNSSWFRNMSWLQLREAPQELGRTATCSRRSQDRQARSRKMCDGRLGNADRREDVYKTMAKATMRCGKTSLATAQRCADSDHSGDFGKHLKLLAAETQFGHDDVDSPAAFKGHELQDEEAEAVTVQTESLDFQITEKCFLEEPLDADAITAVVLLPPVLVNVSTCGKGLLVNVYEGVMLMTVLSRRLLWEVADNFPSLAHLNSDKSFITTLLEGSRESGESRDETGAQSQPSPSGLHDGAAAESRVKGAPRFAEGEQSGIQTALALSPSWQPVAWSQLPPVEEGGGMVGDPHHLWHMWQEAMGAVRVIVKVTTQCRIEVPPEYDSKSFMTRQHQDQWKVCKDAIPYMEDEFPSAVMACARSDEAHQKYGGQDRNRVVRYMGCGKSRVKVEPPVSRVVTEGCLSVGDEDEPELTDFLNQMCSAQGISDRSCRLYGPFYGVYSHLAEDLFGYHSLKEKEECLAIAATNLENAAAEEEQEAEEEAAPTPKRGKGGRGSLLEDEQEQEDRLQTDEPEECADPQAKAFIGQANRAMAEYIYGLTPPLSYSRSRAWNKKETKLKET</sequence>
<accession>A0A812ZLZ1</accession>
<evidence type="ECO:0000313" key="3">
    <source>
        <dbReference type="Proteomes" id="UP000601435"/>
    </source>
</evidence>
<evidence type="ECO:0000256" key="1">
    <source>
        <dbReference type="SAM" id="MobiDB-lite"/>
    </source>
</evidence>
<feature type="region of interest" description="Disordered" evidence="1">
    <location>
        <begin position="1"/>
        <end position="26"/>
    </location>
</feature>
<gene>
    <name evidence="2" type="ORF">SNEC2469_LOCUS24864</name>
</gene>
<reference evidence="2" key="1">
    <citation type="submission" date="2021-02" db="EMBL/GenBank/DDBJ databases">
        <authorList>
            <person name="Dougan E. K."/>
            <person name="Rhodes N."/>
            <person name="Thang M."/>
            <person name="Chan C."/>
        </authorList>
    </citation>
    <scope>NUCLEOTIDE SEQUENCE</scope>
</reference>
<dbReference type="AlphaFoldDB" id="A0A812ZLZ1"/>
<name>A0A812ZLZ1_9DINO</name>
<evidence type="ECO:0000313" key="2">
    <source>
        <dbReference type="EMBL" id="CAE7831451.1"/>
    </source>
</evidence>
<dbReference type="EMBL" id="CAJNJA010048463">
    <property type="protein sequence ID" value="CAE7831451.1"/>
    <property type="molecule type" value="Genomic_DNA"/>
</dbReference>
<dbReference type="OrthoDB" id="10468972at2759"/>
<feature type="compositionally biased region" description="Acidic residues" evidence="1">
    <location>
        <begin position="516"/>
        <end position="527"/>
    </location>
</feature>
<protein>
    <submittedName>
        <fullName evidence="2">Uncharacterized protein</fullName>
    </submittedName>
</protein>
<feature type="compositionally biased region" description="Basic and acidic residues" evidence="1">
    <location>
        <begin position="259"/>
        <end position="270"/>
    </location>
</feature>
<comment type="caution">
    <text evidence="2">The sequence shown here is derived from an EMBL/GenBank/DDBJ whole genome shotgun (WGS) entry which is preliminary data.</text>
</comment>
<proteinExistence type="predicted"/>
<organism evidence="2 3">
    <name type="scientific">Symbiodinium necroappetens</name>
    <dbReference type="NCBI Taxonomy" id="1628268"/>
    <lineage>
        <taxon>Eukaryota</taxon>
        <taxon>Sar</taxon>
        <taxon>Alveolata</taxon>
        <taxon>Dinophyceae</taxon>
        <taxon>Suessiales</taxon>
        <taxon>Symbiodiniaceae</taxon>
        <taxon>Symbiodinium</taxon>
    </lineage>
</organism>
<dbReference type="Proteomes" id="UP000601435">
    <property type="component" value="Unassembled WGS sequence"/>
</dbReference>
<keyword evidence="3" id="KW-1185">Reference proteome</keyword>
<feature type="non-terminal residue" evidence="2">
    <location>
        <position position="605"/>
    </location>
</feature>
<feature type="region of interest" description="Disordered" evidence="1">
    <location>
        <begin position="258"/>
        <end position="298"/>
    </location>
</feature>